<evidence type="ECO:0000313" key="2">
    <source>
        <dbReference type="EMBL" id="KAF2266148.1"/>
    </source>
</evidence>
<feature type="region of interest" description="Disordered" evidence="1">
    <location>
        <begin position="252"/>
        <end position="281"/>
    </location>
</feature>
<organism evidence="2 3">
    <name type="scientific">Lojkania enalia</name>
    <dbReference type="NCBI Taxonomy" id="147567"/>
    <lineage>
        <taxon>Eukaryota</taxon>
        <taxon>Fungi</taxon>
        <taxon>Dikarya</taxon>
        <taxon>Ascomycota</taxon>
        <taxon>Pezizomycotina</taxon>
        <taxon>Dothideomycetes</taxon>
        <taxon>Pleosporomycetidae</taxon>
        <taxon>Pleosporales</taxon>
        <taxon>Pleosporales incertae sedis</taxon>
        <taxon>Lojkania</taxon>
    </lineage>
</organism>
<dbReference type="AlphaFoldDB" id="A0A9P4KED4"/>
<feature type="compositionally biased region" description="Basic and acidic residues" evidence="1">
    <location>
        <begin position="259"/>
        <end position="279"/>
    </location>
</feature>
<protein>
    <submittedName>
        <fullName evidence="2">Uncharacterized protein</fullName>
    </submittedName>
</protein>
<feature type="region of interest" description="Disordered" evidence="1">
    <location>
        <begin position="1"/>
        <end position="23"/>
    </location>
</feature>
<evidence type="ECO:0000313" key="3">
    <source>
        <dbReference type="Proteomes" id="UP000800093"/>
    </source>
</evidence>
<dbReference type="Proteomes" id="UP000800093">
    <property type="component" value="Unassembled WGS sequence"/>
</dbReference>
<proteinExistence type="predicted"/>
<reference evidence="3" key="1">
    <citation type="journal article" date="2020" name="Stud. Mycol.">
        <title>101 Dothideomycetes genomes: A test case for predicting lifestyles and emergence of pathogens.</title>
        <authorList>
            <person name="Haridas S."/>
            <person name="Albert R."/>
            <person name="Binder M."/>
            <person name="Bloem J."/>
            <person name="LaButti K."/>
            <person name="Salamov A."/>
            <person name="Andreopoulos B."/>
            <person name="Baker S."/>
            <person name="Barry K."/>
            <person name="Bills G."/>
            <person name="Bluhm B."/>
            <person name="Cannon C."/>
            <person name="Castanera R."/>
            <person name="Culley D."/>
            <person name="Daum C."/>
            <person name="Ezra D."/>
            <person name="Gonzalez J."/>
            <person name="Henrissat B."/>
            <person name="Kuo A."/>
            <person name="Liang C."/>
            <person name="Lipzen A."/>
            <person name="Lutzoni F."/>
            <person name="Magnuson J."/>
            <person name="Mondo S."/>
            <person name="Nolan M."/>
            <person name="Ohm R."/>
            <person name="Pangilinan J."/>
            <person name="Park H.-J."/>
            <person name="Ramirez L."/>
            <person name="Alfaro M."/>
            <person name="Sun H."/>
            <person name="Tritt A."/>
            <person name="Yoshinaga Y."/>
            <person name="Zwiers L.-H."/>
            <person name="Turgeon B."/>
            <person name="Goodwin S."/>
            <person name="Spatafora J."/>
            <person name="Crous P."/>
            <person name="Grigoriev I."/>
        </authorList>
    </citation>
    <scope>NUCLEOTIDE SEQUENCE [LARGE SCALE GENOMIC DNA]</scope>
    <source>
        <strain evidence="3">CBS 304.66</strain>
    </source>
</reference>
<evidence type="ECO:0000256" key="1">
    <source>
        <dbReference type="SAM" id="MobiDB-lite"/>
    </source>
</evidence>
<keyword evidence="3" id="KW-1185">Reference proteome</keyword>
<gene>
    <name evidence="2" type="ORF">CC78DRAFT_578472</name>
</gene>
<accession>A0A9P4KED4</accession>
<comment type="caution">
    <text evidence="2">The sequence shown here is derived from an EMBL/GenBank/DDBJ whole genome shotgun (WGS) entry which is preliminary data.</text>
</comment>
<dbReference type="EMBL" id="ML986600">
    <property type="protein sequence ID" value="KAF2266148.1"/>
    <property type="molecule type" value="Genomic_DNA"/>
</dbReference>
<sequence>MSKNHGASPQYHETPTNNMAQSNSKYLHSSRALEPETQHRYVLDFETLTFVEAKRPEADSYRRGESSINFSRKEIATKKPFSGAITPLHIPTKPENSAQHIASTFTINHFLRLSPYLTLPPLQNKERIATSTIDGGSFLRLTPYPTPKPQNFVELQYPDSELDGSATLFLHERVEPPDPTMDNPVFQLPREQFEYGNATEMDGLAPLFPHECLEMPEEVGMLNGSVPLPAHGIGPRRTPHWTPRPQNLVHNVAGPSMEPEARGKGKGKTPVEQKPEPKGVVRSVKLKGDLDLDLGWHAYSNSWYGRSMRSYAWYG</sequence>
<name>A0A9P4KED4_9PLEO</name>